<protein>
    <submittedName>
        <fullName evidence="21">Penicillin-binding protein</fullName>
    </submittedName>
</protein>
<evidence type="ECO:0000256" key="10">
    <source>
        <dbReference type="ARBA" id="ARBA00022801"/>
    </source>
</evidence>
<evidence type="ECO:0000256" key="14">
    <source>
        <dbReference type="ARBA" id="ARBA00023268"/>
    </source>
</evidence>
<evidence type="ECO:0000313" key="22">
    <source>
        <dbReference type="Proteomes" id="UP000703674"/>
    </source>
</evidence>
<dbReference type="InterPro" id="IPR012338">
    <property type="entry name" value="Beta-lactam/transpept-like"/>
</dbReference>
<dbReference type="SUPFAM" id="SSF56601">
    <property type="entry name" value="beta-lactamase/transpeptidase-like"/>
    <property type="match status" value="1"/>
</dbReference>
<keyword evidence="13 18" id="KW-0472">Membrane</keyword>
<evidence type="ECO:0000256" key="3">
    <source>
        <dbReference type="ARBA" id="ARBA00007090"/>
    </source>
</evidence>
<dbReference type="RefSeq" id="WP_168136935.1">
    <property type="nucleotide sequence ID" value="NZ_JAAVJR010000001.1"/>
</dbReference>
<keyword evidence="22" id="KW-1185">Reference proteome</keyword>
<dbReference type="InterPro" id="IPR050396">
    <property type="entry name" value="Glycosyltr_51/Transpeptidase"/>
</dbReference>
<dbReference type="Pfam" id="PF00905">
    <property type="entry name" value="Transpeptidase"/>
    <property type="match status" value="1"/>
</dbReference>
<gene>
    <name evidence="21" type="ORF">HC175_02580</name>
</gene>
<dbReference type="InterPro" id="IPR036950">
    <property type="entry name" value="PBP_transglycosylase"/>
</dbReference>
<evidence type="ECO:0000256" key="2">
    <source>
        <dbReference type="ARBA" id="ARBA00004752"/>
    </source>
</evidence>
<keyword evidence="10" id="KW-0378">Hydrolase</keyword>
<comment type="similarity">
    <text evidence="4">In the N-terminal section; belongs to the glycosyltransferase 51 family.</text>
</comment>
<dbReference type="SUPFAM" id="SSF53955">
    <property type="entry name" value="Lysozyme-like"/>
    <property type="match status" value="1"/>
</dbReference>
<keyword evidence="9" id="KW-0808">Transferase</keyword>
<dbReference type="Gene3D" id="3.40.710.10">
    <property type="entry name" value="DD-peptidase/beta-lactamase superfamily"/>
    <property type="match status" value="2"/>
</dbReference>
<evidence type="ECO:0000256" key="6">
    <source>
        <dbReference type="ARBA" id="ARBA00022645"/>
    </source>
</evidence>
<dbReference type="InterPro" id="IPR023346">
    <property type="entry name" value="Lysozyme-like_dom_sf"/>
</dbReference>
<dbReference type="Pfam" id="PF00912">
    <property type="entry name" value="Transgly"/>
    <property type="match status" value="1"/>
</dbReference>
<dbReference type="EMBL" id="JAAVJR010000001">
    <property type="protein sequence ID" value="NJW51796.1"/>
    <property type="molecule type" value="Genomic_DNA"/>
</dbReference>
<dbReference type="PANTHER" id="PTHR32282">
    <property type="entry name" value="BINDING PROTEIN TRANSPEPTIDASE, PUTATIVE-RELATED"/>
    <property type="match status" value="1"/>
</dbReference>
<keyword evidence="12" id="KW-0573">Peptidoglycan synthesis</keyword>
<evidence type="ECO:0000313" key="21">
    <source>
        <dbReference type="EMBL" id="NJW51796.1"/>
    </source>
</evidence>
<evidence type="ECO:0000256" key="11">
    <source>
        <dbReference type="ARBA" id="ARBA00022960"/>
    </source>
</evidence>
<dbReference type="Gene3D" id="1.10.3810.10">
    <property type="entry name" value="Biosynthetic peptidoglycan transglycosylase-like"/>
    <property type="match status" value="1"/>
</dbReference>
<name>A0ABX1CYT3_9FLAO</name>
<feature type="domain" description="Penicillin-binding protein transpeptidase" evidence="19">
    <location>
        <begin position="437"/>
        <end position="691"/>
    </location>
</feature>
<comment type="pathway">
    <text evidence="2">Cell wall biogenesis; peptidoglycan biosynthesis.</text>
</comment>
<evidence type="ECO:0000256" key="4">
    <source>
        <dbReference type="ARBA" id="ARBA00007739"/>
    </source>
</evidence>
<comment type="similarity">
    <text evidence="3">In the C-terminal section; belongs to the transpeptidase family.</text>
</comment>
<evidence type="ECO:0000256" key="8">
    <source>
        <dbReference type="ARBA" id="ARBA00022676"/>
    </source>
</evidence>
<comment type="subcellular location">
    <subcellularLocation>
        <location evidence="1">Cell membrane</location>
    </subcellularLocation>
</comment>
<dbReference type="InterPro" id="IPR001460">
    <property type="entry name" value="PCN-bd_Tpept"/>
</dbReference>
<proteinExistence type="inferred from homology"/>
<feature type="transmembrane region" description="Helical" evidence="18">
    <location>
        <begin position="21"/>
        <end position="44"/>
    </location>
</feature>
<keyword evidence="18" id="KW-0812">Transmembrane</keyword>
<evidence type="ECO:0000259" key="19">
    <source>
        <dbReference type="Pfam" id="PF00905"/>
    </source>
</evidence>
<evidence type="ECO:0000259" key="20">
    <source>
        <dbReference type="Pfam" id="PF00912"/>
    </source>
</evidence>
<comment type="catalytic activity">
    <reaction evidence="17">
        <text>[GlcNAc-(1-&gt;4)-Mur2Ac(oyl-L-Ala-gamma-D-Glu-L-Lys-D-Ala-D-Ala)](n)-di-trans,octa-cis-undecaprenyl diphosphate + beta-D-GlcNAc-(1-&gt;4)-Mur2Ac(oyl-L-Ala-gamma-D-Glu-L-Lys-D-Ala-D-Ala)-di-trans,octa-cis-undecaprenyl diphosphate = [GlcNAc-(1-&gt;4)-Mur2Ac(oyl-L-Ala-gamma-D-Glu-L-Lys-D-Ala-D-Ala)](n+1)-di-trans,octa-cis-undecaprenyl diphosphate + di-trans,octa-cis-undecaprenyl diphosphate + H(+)</text>
        <dbReference type="Rhea" id="RHEA:23708"/>
        <dbReference type="Rhea" id="RHEA-COMP:9602"/>
        <dbReference type="Rhea" id="RHEA-COMP:9603"/>
        <dbReference type="ChEBI" id="CHEBI:15378"/>
        <dbReference type="ChEBI" id="CHEBI:58405"/>
        <dbReference type="ChEBI" id="CHEBI:60033"/>
        <dbReference type="ChEBI" id="CHEBI:78435"/>
        <dbReference type="EC" id="2.4.99.28"/>
    </reaction>
</comment>
<evidence type="ECO:0000256" key="16">
    <source>
        <dbReference type="ARBA" id="ARBA00034000"/>
    </source>
</evidence>
<keyword evidence="7" id="KW-0645">Protease</keyword>
<evidence type="ECO:0000256" key="12">
    <source>
        <dbReference type="ARBA" id="ARBA00022984"/>
    </source>
</evidence>
<keyword evidence="11" id="KW-0133">Cell shape</keyword>
<keyword evidence="5" id="KW-1003">Cell membrane</keyword>
<comment type="catalytic activity">
    <reaction evidence="16">
        <text>Preferential cleavage: (Ac)2-L-Lys-D-Ala-|-D-Ala. Also transpeptidation of peptidyl-alanyl moieties that are N-acyl substituents of D-alanine.</text>
        <dbReference type="EC" id="3.4.16.4"/>
    </reaction>
</comment>
<keyword evidence="8" id="KW-0328">Glycosyltransferase</keyword>
<evidence type="ECO:0000256" key="5">
    <source>
        <dbReference type="ARBA" id="ARBA00022475"/>
    </source>
</evidence>
<sequence>MEKSNSEAENKVGKNLHFRRYIIWFWSLFAAGILFVLLIFLMAARGAFGPMPTFEELENPEVNLATEIFSSDGETLGKYYKENRTPVKYEDLPQNLINAIVATEDERYYNHAGIDAKGTLRAAVYLGRKGGASTISQQLAKLLFTENVSGNTFERILQKVKEWIIATRLERQYTKEEILTMYLNKYDFIYQAVGIRSASKIYLGKEPKDLKTEEAAVLTAMLKNPSYFNPMKEEFKNNAFRRRNVVLGQMERNNYLTVAEKDSLQQLPLVTNYSPQDHDEGIATYFRVYLQKFLLEWIKENPKPTGENYDIYRDGLRVYTSIDSKMQQYAEEAVDAHLSNLQKEFDRQNKSNRTAPFRDITAEEKNSIVNNAMRRSERWRILSNQGKSTEEIKNSFDVETEMTVFTWAENKRKDTVMTPRDSILYYKSFLQSGMMSMTPQTGEVKAWVGGIDFKHFKYDLVKQGTRQVGSTFKPFVYATAIDQLHLSPCYKMPKSRHTIEAGTHGIEKDWTPKNSGNDYSGMISLKNALAKSVNTVTARLIDRTGTIPVIDLLRKLGINTENIPPAPSIALGSAEISVYEMVSAFSAFANEGIHVEPVVVNRIEDKYGTVLYQNVPKTRDVLSKETAYTIVNLLEGVTQSGSGTRLRGNWATDVPLYKRAMTGYPYEFENPIAGKTGTTQNQSDGWFIGMVLNLVTGVWVGAEDRSVHFPGIAYGQGATMALPIWGIYMKNVYADENLNISSGNFKRPDSVSIATDCDTFRQEVENEFQELPAELDFYFFMFQNQGDFKERLVN</sequence>
<evidence type="ECO:0000256" key="9">
    <source>
        <dbReference type="ARBA" id="ARBA00022679"/>
    </source>
</evidence>
<keyword evidence="15" id="KW-0961">Cell wall biogenesis/degradation</keyword>
<evidence type="ECO:0000256" key="17">
    <source>
        <dbReference type="ARBA" id="ARBA00049902"/>
    </source>
</evidence>
<evidence type="ECO:0000256" key="13">
    <source>
        <dbReference type="ARBA" id="ARBA00023136"/>
    </source>
</evidence>
<keyword evidence="18" id="KW-1133">Transmembrane helix</keyword>
<accession>A0ABX1CYT3</accession>
<evidence type="ECO:0000256" key="1">
    <source>
        <dbReference type="ARBA" id="ARBA00004236"/>
    </source>
</evidence>
<comment type="caution">
    <text evidence="21">The sequence shown here is derived from an EMBL/GenBank/DDBJ whole genome shotgun (WGS) entry which is preliminary data.</text>
</comment>
<keyword evidence="14" id="KW-0511">Multifunctional enzyme</keyword>
<reference evidence="21 22" key="1">
    <citation type="submission" date="2020-03" db="EMBL/GenBank/DDBJ databases">
        <title>Salinimicrobium sp. nov, isolated from SCS.</title>
        <authorList>
            <person name="Cao W.R."/>
        </authorList>
    </citation>
    <scope>NUCLEOTIDE SEQUENCE [LARGE SCALE GENOMIC DNA]</scope>
    <source>
        <strain evidence="22">J15B91</strain>
    </source>
</reference>
<keyword evidence="6" id="KW-0121">Carboxypeptidase</keyword>
<evidence type="ECO:0000256" key="18">
    <source>
        <dbReference type="SAM" id="Phobius"/>
    </source>
</evidence>
<dbReference type="PANTHER" id="PTHR32282:SF11">
    <property type="entry name" value="PENICILLIN-BINDING PROTEIN 1B"/>
    <property type="match status" value="1"/>
</dbReference>
<dbReference type="Proteomes" id="UP000703674">
    <property type="component" value="Unassembled WGS sequence"/>
</dbReference>
<evidence type="ECO:0000256" key="15">
    <source>
        <dbReference type="ARBA" id="ARBA00023316"/>
    </source>
</evidence>
<dbReference type="InterPro" id="IPR001264">
    <property type="entry name" value="Glyco_trans_51"/>
</dbReference>
<feature type="domain" description="Glycosyl transferase family 51" evidence="20">
    <location>
        <begin position="73"/>
        <end position="250"/>
    </location>
</feature>
<evidence type="ECO:0000256" key="7">
    <source>
        <dbReference type="ARBA" id="ARBA00022670"/>
    </source>
</evidence>
<organism evidence="21 22">
    <name type="scientific">Salinimicrobium oceani</name>
    <dbReference type="NCBI Taxonomy" id="2722702"/>
    <lineage>
        <taxon>Bacteria</taxon>
        <taxon>Pseudomonadati</taxon>
        <taxon>Bacteroidota</taxon>
        <taxon>Flavobacteriia</taxon>
        <taxon>Flavobacteriales</taxon>
        <taxon>Flavobacteriaceae</taxon>
        <taxon>Salinimicrobium</taxon>
    </lineage>
</organism>